<gene>
    <name evidence="11" type="primary">dxs</name>
    <name evidence="13" type="ORF">SAMN05216200_105121</name>
</gene>
<feature type="binding site" evidence="11">
    <location>
        <begin position="155"/>
        <end position="156"/>
    </location>
    <ligand>
        <name>thiamine diphosphate</name>
        <dbReference type="ChEBI" id="CHEBI:58937"/>
    </ligand>
</feature>
<dbReference type="UniPathway" id="UPA00064">
    <property type="reaction ID" value="UER00091"/>
</dbReference>
<feature type="binding site" evidence="11">
    <location>
        <position position="374"/>
    </location>
    <ligand>
        <name>thiamine diphosphate</name>
        <dbReference type="ChEBI" id="CHEBI:58937"/>
    </ligand>
</feature>
<comment type="cofactor">
    <cofactor evidence="11">
        <name>Mg(2+)</name>
        <dbReference type="ChEBI" id="CHEBI:18420"/>
    </cofactor>
    <text evidence="11">Binds 1 Mg(2+) ion per subunit.</text>
</comment>
<dbReference type="NCBIfam" id="NF003933">
    <property type="entry name" value="PRK05444.2-2"/>
    <property type="match status" value="1"/>
</dbReference>
<dbReference type="AlphaFoldDB" id="A0A1M7T9R7"/>
<evidence type="ECO:0000256" key="6">
    <source>
        <dbReference type="ARBA" id="ARBA00022842"/>
    </source>
</evidence>
<feature type="binding site" evidence="11">
    <location>
        <position position="154"/>
    </location>
    <ligand>
        <name>Mg(2+)</name>
        <dbReference type="ChEBI" id="CHEBI:18420"/>
    </ligand>
</feature>
<sequence length="646" mass="68619">MSDTHDRPHTPLLDRVRTPADLKSLTDAELERLAHELRQETISAVSVTGGHLGAGLGVVELTVALHAVFDTPRDKLIWDVGHQCYPHKILTGRRDRIRTLRMGGGLSGFTKRAESEYDPFGAGHSSTSISAALGFAMAREMGADTGDAIAVIGDGAMSAGMAFEALNNAGHLGRRLFVILNDNEMSIAPPVGALSSYLSRLYAEAPFQDLRAAAKQAVGLLPEPFREGARRAKEMLKGMAVGGTLFEELGFSYIGPLDGHDLRQLLPVLRTARARADGPVLIHVVTQKGKGFAPAENAPDKGHARGKFDVVTGEQKKAPSNAPSYTKVFARALIDEAERDPKIVAVTAAMPDGTGLDLFAGRFPDRCFDVGIAEQHAVTFCAGLAAAGMRPFCAIYSTFLQRGYDQVVHDVAVQRLPVRFAIDRAGLVGADGPTHAGAFDVAFLSNLPGFVVMAAADEAELVHMVATARALDDRPSAFRYPRGEGVGVELPLHGAPLEIGRGRVVKEGGRVALLSLGARLAECLRAAEELDAMGLPCTVADARFAKPLDRELILRLAREHAALITVEEGATGGFGAHVLHLLAAEGALDRGLRIRTLTLPDRFIDQDSPERMYDAAGLTAPHIVSAALGALGRGDEARAAARAAGR</sequence>
<evidence type="ECO:0000256" key="7">
    <source>
        <dbReference type="ARBA" id="ARBA00022977"/>
    </source>
</evidence>
<dbReference type="Gene3D" id="3.40.50.920">
    <property type="match status" value="1"/>
</dbReference>
<organism evidence="13 14">
    <name type="scientific">Oceanicella actignis</name>
    <dbReference type="NCBI Taxonomy" id="1189325"/>
    <lineage>
        <taxon>Bacteria</taxon>
        <taxon>Pseudomonadati</taxon>
        <taxon>Pseudomonadota</taxon>
        <taxon>Alphaproteobacteria</taxon>
        <taxon>Rhodobacterales</taxon>
        <taxon>Paracoccaceae</taxon>
        <taxon>Oceanicella</taxon>
    </lineage>
</organism>
<proteinExistence type="inferred from homology"/>
<dbReference type="RefSeq" id="WP_072747318.1">
    <property type="nucleotide sequence ID" value="NZ_FOHL01000005.1"/>
</dbReference>
<dbReference type="NCBIfam" id="TIGR00204">
    <property type="entry name" value="dxs"/>
    <property type="match status" value="1"/>
</dbReference>
<feature type="binding site" evidence="11">
    <location>
        <position position="183"/>
    </location>
    <ligand>
        <name>Mg(2+)</name>
        <dbReference type="ChEBI" id="CHEBI:18420"/>
    </ligand>
</feature>
<evidence type="ECO:0000256" key="1">
    <source>
        <dbReference type="ARBA" id="ARBA00004980"/>
    </source>
</evidence>
<dbReference type="EMBL" id="FRDL01000005">
    <property type="protein sequence ID" value="SHN67452.1"/>
    <property type="molecule type" value="Genomic_DNA"/>
</dbReference>
<evidence type="ECO:0000259" key="12">
    <source>
        <dbReference type="SMART" id="SM00861"/>
    </source>
</evidence>
<dbReference type="InterPro" id="IPR009014">
    <property type="entry name" value="Transketo_C/PFOR_II"/>
</dbReference>
<evidence type="ECO:0000256" key="8">
    <source>
        <dbReference type="ARBA" id="ARBA00023052"/>
    </source>
</evidence>
<comment type="pathway">
    <text evidence="1 11">Metabolic intermediate biosynthesis; 1-deoxy-D-xylulose 5-phosphate biosynthesis; 1-deoxy-D-xylulose 5-phosphate from D-glyceraldehyde 3-phosphate and pyruvate: step 1/1.</text>
</comment>
<dbReference type="InterPro" id="IPR029061">
    <property type="entry name" value="THDP-binding"/>
</dbReference>
<dbReference type="EC" id="2.2.1.7" evidence="11"/>
<evidence type="ECO:0000256" key="5">
    <source>
        <dbReference type="ARBA" id="ARBA00022723"/>
    </source>
</evidence>
<comment type="similarity">
    <text evidence="2 11">Belongs to the transketolase family. DXPS subfamily.</text>
</comment>
<dbReference type="PANTHER" id="PTHR43322:SF5">
    <property type="entry name" value="1-DEOXY-D-XYLULOSE-5-PHOSPHATE SYNTHASE, CHLOROPLASTIC"/>
    <property type="match status" value="1"/>
</dbReference>
<dbReference type="Pfam" id="PF02779">
    <property type="entry name" value="Transket_pyr"/>
    <property type="match status" value="1"/>
</dbReference>
<dbReference type="FunFam" id="3.40.50.970:FF:000005">
    <property type="entry name" value="1-deoxy-D-xylulose-5-phosphate synthase"/>
    <property type="match status" value="1"/>
</dbReference>
<dbReference type="InterPro" id="IPR033248">
    <property type="entry name" value="Transketolase_C"/>
</dbReference>
<dbReference type="HAMAP" id="MF_00315">
    <property type="entry name" value="DXP_synth"/>
    <property type="match status" value="1"/>
</dbReference>
<feature type="domain" description="Transketolase-like pyrimidine-binding" evidence="12">
    <location>
        <begin position="323"/>
        <end position="488"/>
    </location>
</feature>
<evidence type="ECO:0000256" key="3">
    <source>
        <dbReference type="ARBA" id="ARBA00011738"/>
    </source>
</evidence>
<dbReference type="InterPro" id="IPR005475">
    <property type="entry name" value="Transketolase-like_Pyr-bd"/>
</dbReference>
<evidence type="ECO:0000256" key="4">
    <source>
        <dbReference type="ARBA" id="ARBA00022679"/>
    </source>
</evidence>
<dbReference type="GO" id="GO:0016114">
    <property type="term" value="P:terpenoid biosynthetic process"/>
    <property type="evidence" value="ECO:0007669"/>
    <property type="project" value="UniProtKB-UniRule"/>
</dbReference>
<comment type="cofactor">
    <cofactor evidence="11">
        <name>thiamine diphosphate</name>
        <dbReference type="ChEBI" id="CHEBI:58937"/>
    </cofactor>
    <text evidence="11">Binds 1 thiamine pyrophosphate per subunit.</text>
</comment>
<feature type="binding site" evidence="11">
    <location>
        <begin position="123"/>
        <end position="125"/>
    </location>
    <ligand>
        <name>thiamine diphosphate</name>
        <dbReference type="ChEBI" id="CHEBI:58937"/>
    </ligand>
</feature>
<dbReference type="InterPro" id="IPR020826">
    <property type="entry name" value="Transketolase_BS"/>
</dbReference>
<keyword evidence="6 11" id="KW-0460">Magnesium</keyword>
<dbReference type="GO" id="GO:0000287">
    <property type="term" value="F:magnesium ion binding"/>
    <property type="evidence" value="ECO:0007669"/>
    <property type="project" value="UniProtKB-UniRule"/>
</dbReference>
<dbReference type="PROSITE" id="PS00801">
    <property type="entry name" value="TRANSKETOLASE_1"/>
    <property type="match status" value="1"/>
</dbReference>
<keyword evidence="14" id="KW-1185">Reference proteome</keyword>
<dbReference type="CDD" id="cd07033">
    <property type="entry name" value="TPP_PYR_DXS_TK_like"/>
    <property type="match status" value="1"/>
</dbReference>
<dbReference type="InterPro" id="IPR049557">
    <property type="entry name" value="Transketolase_CS"/>
</dbReference>
<dbReference type="GO" id="GO:0008661">
    <property type="term" value="F:1-deoxy-D-xylulose-5-phosphate synthase activity"/>
    <property type="evidence" value="ECO:0007669"/>
    <property type="project" value="UniProtKB-UniRule"/>
</dbReference>
<comment type="subunit">
    <text evidence="3 11">Homodimer.</text>
</comment>
<keyword evidence="9 11" id="KW-0414">Isoprene biosynthesis</keyword>
<evidence type="ECO:0000256" key="2">
    <source>
        <dbReference type="ARBA" id="ARBA00011081"/>
    </source>
</evidence>
<comment type="catalytic activity">
    <reaction evidence="11">
        <text>D-glyceraldehyde 3-phosphate + pyruvate + H(+) = 1-deoxy-D-xylulose 5-phosphate + CO2</text>
        <dbReference type="Rhea" id="RHEA:12605"/>
        <dbReference type="ChEBI" id="CHEBI:15361"/>
        <dbReference type="ChEBI" id="CHEBI:15378"/>
        <dbReference type="ChEBI" id="CHEBI:16526"/>
        <dbReference type="ChEBI" id="CHEBI:57792"/>
        <dbReference type="ChEBI" id="CHEBI:59776"/>
        <dbReference type="EC" id="2.2.1.7"/>
    </reaction>
</comment>
<evidence type="ECO:0000256" key="10">
    <source>
        <dbReference type="ARBA" id="ARBA00055605"/>
    </source>
</evidence>
<dbReference type="GO" id="GO:0030976">
    <property type="term" value="F:thiamine pyrophosphate binding"/>
    <property type="evidence" value="ECO:0007669"/>
    <property type="project" value="UniProtKB-UniRule"/>
</dbReference>
<accession>A0A1M7T9R7</accession>
<evidence type="ECO:0000313" key="13">
    <source>
        <dbReference type="EMBL" id="SHN67452.1"/>
    </source>
</evidence>
<dbReference type="GO" id="GO:0009228">
    <property type="term" value="P:thiamine biosynthetic process"/>
    <property type="evidence" value="ECO:0007669"/>
    <property type="project" value="UniProtKB-UniRule"/>
</dbReference>
<dbReference type="SUPFAM" id="SSF52518">
    <property type="entry name" value="Thiamin diphosphate-binding fold (THDP-binding)"/>
    <property type="match status" value="2"/>
</dbReference>
<keyword evidence="7 11" id="KW-0784">Thiamine biosynthesis</keyword>
<evidence type="ECO:0000313" key="14">
    <source>
        <dbReference type="Proteomes" id="UP000184066"/>
    </source>
</evidence>
<dbReference type="PROSITE" id="PS00802">
    <property type="entry name" value="TRANSKETOLASE_2"/>
    <property type="match status" value="1"/>
</dbReference>
<keyword evidence="4 11" id="KW-0808">Transferase</keyword>
<dbReference type="FunFam" id="3.40.50.920:FF:000002">
    <property type="entry name" value="1-deoxy-D-xylulose-5-phosphate synthase"/>
    <property type="match status" value="1"/>
</dbReference>
<keyword evidence="8 11" id="KW-0786">Thiamine pyrophosphate</keyword>
<evidence type="ECO:0000256" key="9">
    <source>
        <dbReference type="ARBA" id="ARBA00023229"/>
    </source>
</evidence>
<dbReference type="OrthoDB" id="9803371at2"/>
<dbReference type="SUPFAM" id="SSF52922">
    <property type="entry name" value="TK C-terminal domain-like"/>
    <property type="match status" value="1"/>
</dbReference>
<dbReference type="Gene3D" id="3.40.50.970">
    <property type="match status" value="2"/>
</dbReference>
<dbReference type="InterPro" id="IPR005477">
    <property type="entry name" value="Dxylulose-5-P_synthase"/>
</dbReference>
<feature type="binding site" evidence="11">
    <location>
        <position position="183"/>
    </location>
    <ligand>
        <name>thiamine diphosphate</name>
        <dbReference type="ChEBI" id="CHEBI:58937"/>
    </ligand>
</feature>
<dbReference type="GO" id="GO:0019288">
    <property type="term" value="P:isopentenyl diphosphate biosynthetic process, methylerythritol 4-phosphate pathway"/>
    <property type="evidence" value="ECO:0007669"/>
    <property type="project" value="UniProtKB-ARBA"/>
</dbReference>
<protein>
    <recommendedName>
        <fullName evidence="11">1-deoxy-D-xylulose-5-phosphate synthase</fullName>
        <ecNumber evidence="11">2.2.1.7</ecNumber>
    </recommendedName>
    <alternativeName>
        <fullName evidence="11">1-deoxyxylulose-5-phosphate synthase</fullName>
        <shortName evidence="11">DXP synthase</shortName>
        <shortName evidence="11">DXPS</shortName>
    </alternativeName>
</protein>
<feature type="binding site" evidence="11">
    <location>
        <position position="292"/>
    </location>
    <ligand>
        <name>thiamine diphosphate</name>
        <dbReference type="ChEBI" id="CHEBI:58937"/>
    </ligand>
</feature>
<keyword evidence="5 11" id="KW-0479">Metal-binding</keyword>
<comment type="function">
    <text evidence="10 11">Catalyzes the acyloin condensation reaction between C atoms 2 and 3 of pyruvate and glyceraldehyde 3-phosphate to yield 1-deoxy-D-xylulose-5-phosphate (DXP).</text>
</comment>
<dbReference type="STRING" id="1189325.SAMN04488119_105122"/>
<dbReference type="PANTHER" id="PTHR43322">
    <property type="entry name" value="1-D-DEOXYXYLULOSE 5-PHOSPHATE SYNTHASE-RELATED"/>
    <property type="match status" value="1"/>
</dbReference>
<dbReference type="SMART" id="SM00861">
    <property type="entry name" value="Transket_pyr"/>
    <property type="match status" value="1"/>
</dbReference>
<dbReference type="Pfam" id="PF13292">
    <property type="entry name" value="DXP_synthase_N"/>
    <property type="match status" value="1"/>
</dbReference>
<dbReference type="Proteomes" id="UP000184066">
    <property type="component" value="Unassembled WGS sequence"/>
</dbReference>
<dbReference type="Pfam" id="PF02780">
    <property type="entry name" value="Transketolase_C"/>
    <property type="match status" value="1"/>
</dbReference>
<reference evidence="13 14" key="1">
    <citation type="submission" date="2016-12" db="EMBL/GenBank/DDBJ databases">
        <authorList>
            <person name="Song W.-J."/>
            <person name="Kurnit D.M."/>
        </authorList>
    </citation>
    <scope>NUCLEOTIDE SEQUENCE [LARGE SCALE GENOMIC DNA]</scope>
    <source>
        <strain evidence="13 14">CGMCC 1.10808</strain>
    </source>
</reference>
<evidence type="ECO:0000256" key="11">
    <source>
        <dbReference type="HAMAP-Rule" id="MF_00315"/>
    </source>
</evidence>
<name>A0A1M7T9R7_9RHOB</name>
<feature type="binding site" evidence="11">
    <location>
        <position position="82"/>
    </location>
    <ligand>
        <name>thiamine diphosphate</name>
        <dbReference type="ChEBI" id="CHEBI:58937"/>
    </ligand>
</feature>
<dbReference type="CDD" id="cd02007">
    <property type="entry name" value="TPP_DXS"/>
    <property type="match status" value="1"/>
</dbReference>